<protein>
    <recommendedName>
        <fullName evidence="3">WXG100 family type VII secretion target</fullName>
    </recommendedName>
</protein>
<dbReference type="Proteomes" id="UP000244893">
    <property type="component" value="Unassembled WGS sequence"/>
</dbReference>
<dbReference type="EMBL" id="QEOP01000001">
    <property type="protein sequence ID" value="PVZ96030.1"/>
    <property type="molecule type" value="Genomic_DNA"/>
</dbReference>
<sequence length="88" mass="9592">MADWIGQNPDEVNDLAALFDTKAGELESLVQAISAKLSGTTWQGPDRTRFETQDWTNIQTNLNQAAQVLRDTGTVARTNATEQLNASA</sequence>
<dbReference type="SUPFAM" id="SSF140453">
    <property type="entry name" value="EsxAB dimer-like"/>
    <property type="match status" value="1"/>
</dbReference>
<proteinExistence type="predicted"/>
<dbReference type="Gene3D" id="1.10.287.1060">
    <property type="entry name" value="ESAT-6-like"/>
    <property type="match status" value="1"/>
</dbReference>
<dbReference type="OrthoDB" id="5244663at2"/>
<accession>A0A2V1HXJ8</accession>
<organism evidence="1 2">
    <name type="scientific">Amnibacterium flavum</name>
    <dbReference type="NCBI Taxonomy" id="2173173"/>
    <lineage>
        <taxon>Bacteria</taxon>
        <taxon>Bacillati</taxon>
        <taxon>Actinomycetota</taxon>
        <taxon>Actinomycetes</taxon>
        <taxon>Micrococcales</taxon>
        <taxon>Microbacteriaceae</taxon>
        <taxon>Amnibacterium</taxon>
    </lineage>
</organism>
<evidence type="ECO:0000313" key="2">
    <source>
        <dbReference type="Proteomes" id="UP000244893"/>
    </source>
</evidence>
<evidence type="ECO:0008006" key="3">
    <source>
        <dbReference type="Google" id="ProtNLM"/>
    </source>
</evidence>
<gene>
    <name evidence="1" type="ORF">DDQ50_06195</name>
</gene>
<dbReference type="AlphaFoldDB" id="A0A2V1HXJ8"/>
<keyword evidence="2" id="KW-1185">Reference proteome</keyword>
<comment type="caution">
    <text evidence="1">The sequence shown here is derived from an EMBL/GenBank/DDBJ whole genome shotgun (WGS) entry which is preliminary data.</text>
</comment>
<dbReference type="RefSeq" id="WP_116755764.1">
    <property type="nucleotide sequence ID" value="NZ_JBHUEX010000001.1"/>
</dbReference>
<reference evidence="1 2" key="1">
    <citation type="submission" date="2018-05" db="EMBL/GenBank/DDBJ databases">
        <title>Amnibacterium sp. M8JJ-5, whole genome shotgun sequence.</title>
        <authorList>
            <person name="Tuo L."/>
        </authorList>
    </citation>
    <scope>NUCLEOTIDE SEQUENCE [LARGE SCALE GENOMIC DNA]</scope>
    <source>
        <strain evidence="1 2">M8JJ-5</strain>
    </source>
</reference>
<dbReference type="InterPro" id="IPR036689">
    <property type="entry name" value="ESAT-6-like_sf"/>
</dbReference>
<name>A0A2V1HXJ8_9MICO</name>
<evidence type="ECO:0000313" key="1">
    <source>
        <dbReference type="EMBL" id="PVZ96030.1"/>
    </source>
</evidence>